<evidence type="ECO:0000313" key="21">
    <source>
        <dbReference type="EMBL" id="TFH94658.1"/>
    </source>
</evidence>
<accession>A0A4Y8WNY0</accession>
<dbReference type="Pfam" id="PF22666">
    <property type="entry name" value="Glyco_hydro_2_N2"/>
    <property type="match status" value="1"/>
</dbReference>
<keyword evidence="12" id="KW-0325">Glycoprotein</keyword>
<evidence type="ECO:0000256" key="15">
    <source>
        <dbReference type="ARBA" id="ARBA00041069"/>
    </source>
</evidence>
<dbReference type="SUPFAM" id="SSF49303">
    <property type="entry name" value="beta-Galactosidase/glucuronidase domain"/>
    <property type="match status" value="3"/>
</dbReference>
<comment type="caution">
    <text evidence="21">The sequence shown here is derived from an EMBL/GenBank/DDBJ whole genome shotgun (WGS) entry which is preliminary data.</text>
</comment>
<dbReference type="AlphaFoldDB" id="A0A4Y8WNY0"/>
<name>A0A4Y8WNY0_9PORP</name>
<dbReference type="EC" id="3.2.1.25" evidence="6"/>
<evidence type="ECO:0000259" key="19">
    <source>
        <dbReference type="Pfam" id="PF17786"/>
    </source>
</evidence>
<dbReference type="InterPro" id="IPR050887">
    <property type="entry name" value="Beta-mannosidase_GH2"/>
</dbReference>
<dbReference type="GO" id="GO:0006516">
    <property type="term" value="P:glycoprotein catabolic process"/>
    <property type="evidence" value="ECO:0007669"/>
    <property type="project" value="TreeGrafter"/>
</dbReference>
<dbReference type="Pfam" id="PF17786">
    <property type="entry name" value="Mannosidase_ig"/>
    <property type="match status" value="1"/>
</dbReference>
<dbReference type="SUPFAM" id="SSF51445">
    <property type="entry name" value="(Trans)glycosidases"/>
    <property type="match status" value="1"/>
</dbReference>
<keyword evidence="10" id="KW-0788">Thiol protease</keyword>
<evidence type="ECO:0000256" key="7">
    <source>
        <dbReference type="ARBA" id="ARBA00022525"/>
    </source>
</evidence>
<dbReference type="InterPro" id="IPR036156">
    <property type="entry name" value="Beta-gal/glucu_dom_sf"/>
</dbReference>
<protein>
    <recommendedName>
        <fullName evidence="15">Beta-mannosidase B</fullName>
        <ecNumber evidence="6">3.2.1.25</ecNumber>
    </recommendedName>
    <alternativeName>
        <fullName evidence="16">Mannanase B</fullName>
    </alternativeName>
</protein>
<dbReference type="Gene3D" id="2.60.40.10">
    <property type="entry name" value="Immunoglobulins"/>
    <property type="match status" value="3"/>
</dbReference>
<dbReference type="RefSeq" id="WP_134849498.1">
    <property type="nucleotide sequence ID" value="NZ_CP197400.1"/>
</dbReference>
<evidence type="ECO:0000256" key="5">
    <source>
        <dbReference type="ARBA" id="ARBA00011738"/>
    </source>
</evidence>
<dbReference type="GO" id="GO:0006508">
    <property type="term" value="P:proteolysis"/>
    <property type="evidence" value="ECO:0007669"/>
    <property type="project" value="UniProtKB-KW"/>
</dbReference>
<dbReference type="PANTHER" id="PTHR43730:SF1">
    <property type="entry name" value="BETA-MANNOSIDASE"/>
    <property type="match status" value="1"/>
</dbReference>
<evidence type="ECO:0000259" key="20">
    <source>
        <dbReference type="Pfam" id="PF22666"/>
    </source>
</evidence>
<evidence type="ECO:0000256" key="2">
    <source>
        <dbReference type="ARBA" id="ARBA00004613"/>
    </source>
</evidence>
<dbReference type="InterPro" id="IPR006102">
    <property type="entry name" value="Ig-like_GH2"/>
</dbReference>
<dbReference type="Pfam" id="PF17753">
    <property type="entry name" value="Ig_mannosidase"/>
    <property type="match status" value="1"/>
</dbReference>
<reference evidence="21 22" key="1">
    <citation type="submission" date="2019-03" db="EMBL/GenBank/DDBJ databases">
        <title>Porphyromonas levii Isolated from the Uterus of Dairy Cows.</title>
        <authorList>
            <person name="Francis A.M."/>
        </authorList>
    </citation>
    <scope>NUCLEOTIDE SEQUENCE [LARGE SCALE GENOMIC DNA]</scope>
    <source>
        <strain evidence="21 22">AF5678</strain>
    </source>
</reference>
<dbReference type="PANTHER" id="PTHR43730">
    <property type="entry name" value="BETA-MANNOSIDASE"/>
    <property type="match status" value="1"/>
</dbReference>
<comment type="similarity">
    <text evidence="4">Belongs to the peptidase C25 family.</text>
</comment>
<comment type="similarity">
    <text evidence="14">Belongs to the glycosyl hydrolase 2 family. Beta-mannosidase B subfamily.</text>
</comment>
<feature type="domain" description="Beta-mannosidase Ig-fold" evidence="18">
    <location>
        <begin position="771"/>
        <end position="845"/>
    </location>
</feature>
<keyword evidence="8" id="KW-0645">Protease</keyword>
<keyword evidence="7" id="KW-0964">Secreted</keyword>
<dbReference type="GO" id="GO:0004567">
    <property type="term" value="F:beta-mannosidase activity"/>
    <property type="evidence" value="ECO:0007669"/>
    <property type="project" value="UniProtKB-EC"/>
</dbReference>
<dbReference type="InterPro" id="IPR013783">
    <property type="entry name" value="Ig-like_fold"/>
</dbReference>
<evidence type="ECO:0000256" key="6">
    <source>
        <dbReference type="ARBA" id="ARBA00012754"/>
    </source>
</evidence>
<dbReference type="EMBL" id="SPNC01000098">
    <property type="protein sequence ID" value="TFH94658.1"/>
    <property type="molecule type" value="Genomic_DNA"/>
</dbReference>
<evidence type="ECO:0000256" key="11">
    <source>
        <dbReference type="ARBA" id="ARBA00023026"/>
    </source>
</evidence>
<feature type="domain" description="Mannosidase Ig/CBM-like" evidence="19">
    <location>
        <begin position="676"/>
        <end position="763"/>
    </location>
</feature>
<dbReference type="Pfam" id="PF00703">
    <property type="entry name" value="Glyco_hydro_2"/>
    <property type="match status" value="1"/>
</dbReference>
<evidence type="ECO:0000259" key="18">
    <source>
        <dbReference type="Pfam" id="PF17753"/>
    </source>
</evidence>
<evidence type="ECO:0000313" key="22">
    <source>
        <dbReference type="Proteomes" id="UP000297225"/>
    </source>
</evidence>
<evidence type="ECO:0000256" key="10">
    <source>
        <dbReference type="ARBA" id="ARBA00022807"/>
    </source>
</evidence>
<evidence type="ECO:0000256" key="12">
    <source>
        <dbReference type="ARBA" id="ARBA00023180"/>
    </source>
</evidence>
<evidence type="ECO:0000256" key="9">
    <source>
        <dbReference type="ARBA" id="ARBA00022801"/>
    </source>
</evidence>
<keyword evidence="22" id="KW-1185">Reference proteome</keyword>
<feature type="domain" description="Glycoside hydrolase family 2 immunoglobulin-like beta-sandwich" evidence="17">
    <location>
        <begin position="232"/>
        <end position="313"/>
    </location>
</feature>
<dbReference type="FunFam" id="3.20.20.80:FF:000050">
    <property type="entry name" value="Beta-mannosidase B"/>
    <property type="match status" value="1"/>
</dbReference>
<dbReference type="OrthoDB" id="9801077at2"/>
<organism evidence="21 22">
    <name type="scientific">Porphyromonas levii</name>
    <dbReference type="NCBI Taxonomy" id="28114"/>
    <lineage>
        <taxon>Bacteria</taxon>
        <taxon>Pseudomonadati</taxon>
        <taxon>Bacteroidota</taxon>
        <taxon>Bacteroidia</taxon>
        <taxon>Bacteroidales</taxon>
        <taxon>Porphyromonadaceae</taxon>
        <taxon>Porphyromonas</taxon>
    </lineage>
</organism>
<proteinExistence type="inferred from homology"/>
<evidence type="ECO:0000256" key="3">
    <source>
        <dbReference type="ARBA" id="ARBA00004740"/>
    </source>
</evidence>
<keyword evidence="13" id="KW-0326">Glycosidase</keyword>
<keyword evidence="9 21" id="KW-0378">Hydrolase</keyword>
<dbReference type="Gene3D" id="2.60.120.260">
    <property type="entry name" value="Galactose-binding domain-like"/>
    <property type="match status" value="1"/>
</dbReference>
<comment type="pathway">
    <text evidence="3">Glycan metabolism; N-glycan degradation.</text>
</comment>
<evidence type="ECO:0000256" key="13">
    <source>
        <dbReference type="ARBA" id="ARBA00023295"/>
    </source>
</evidence>
<evidence type="ECO:0000256" key="14">
    <source>
        <dbReference type="ARBA" id="ARBA00038429"/>
    </source>
</evidence>
<evidence type="ECO:0000256" key="8">
    <source>
        <dbReference type="ARBA" id="ARBA00022670"/>
    </source>
</evidence>
<dbReference type="InterPro" id="IPR054593">
    <property type="entry name" value="Beta-mannosidase-like_N2"/>
</dbReference>
<comment type="subcellular location">
    <subcellularLocation>
        <location evidence="2">Secreted</location>
    </subcellularLocation>
</comment>
<comment type="subunit">
    <text evidence="5">Homodimer.</text>
</comment>
<dbReference type="InterPro" id="IPR041625">
    <property type="entry name" value="Beta-mannosidase_Ig"/>
</dbReference>
<sequence length="850" mass="97500">MARILTIRARWLLATLLMILPGGLQGQTRVQVLRHFTLQMDGDTTTYQAELPGTVQGTLIAAGALPHHFIGSNEDSVQWVSDNNWLYVTSFDIDSTELARHEHYQLTLDGVDTFAEVYINGALVESIDNFFTKHNIIVSKHLRAGENRLVLRLLSPTRRAHAMYLANGFMYPTDNDRAEIKYSPFVRTAPYHYGWDWGPRMISMGVMHPITLSPIATGQLDDLYIRSTIEWDENGEAKQARVTVSDNTCNPRTLKLIDPLGRRVEENEDGSFIVSKPMLWQPNGWGEQHLYQLIREVEIEGIAVNDTTHFGIREIRLDLSKDSIGQAFSFIVNNRPFYAKGANYLPHDRRFGGGGRSLEDIFREDILPLHFNMLRIWGGGIYETEEFYALADKYGILVWQDLPFACTAYPNDIAFRASVALELRSQFQRIRNHPSLALICGNNEVREGLKHWGWKPKYGYTDVQYAQILRDYDDFFKGFIPNELNVLVPHVQYIDGSPLSSNWGIPESFRSGDAHNWRVWFGGKHFEEFDINPGRFASEYGFQAFPEIKTIQSFAPGYDLDTLSIHSPILKNRQRSFTGNQRITDYMERDYPVPTAFSDYIYVGQLLQGHGIAYAIRAIRRAFPMNMGSLYWQLNDVWPTVSWSSVDYWGNHKALHYYAREAYAPYIIDLVERGDELELWIASDHITKNLAPLQVSVKGYDYRGKELWGTQLSFTPVASPFSTLVTKLTDSLPQKQMYLELTLTNQNGQHLARQVYYPVKPKEMLLEQSTPEVSAQASQGRLELTIRSPYLIKDLFIESPWQGAQYSDNFCDILPNRSYTIVITHPDITAQTTLKELKLTSLNDILNRYK</sequence>
<evidence type="ECO:0000256" key="4">
    <source>
        <dbReference type="ARBA" id="ARBA00006067"/>
    </source>
</evidence>
<dbReference type="Gene3D" id="3.20.20.80">
    <property type="entry name" value="Glycosidases"/>
    <property type="match status" value="1"/>
</dbReference>
<dbReference type="SUPFAM" id="SSF49785">
    <property type="entry name" value="Galactose-binding domain-like"/>
    <property type="match status" value="1"/>
</dbReference>
<feature type="domain" description="Beta-mannosidase-like galactose-binding" evidence="20">
    <location>
        <begin position="37"/>
        <end position="207"/>
    </location>
</feature>
<dbReference type="Proteomes" id="UP000297225">
    <property type="component" value="Unassembled WGS sequence"/>
</dbReference>
<dbReference type="InterPro" id="IPR041447">
    <property type="entry name" value="Mannosidase_ig"/>
</dbReference>
<dbReference type="InterPro" id="IPR008979">
    <property type="entry name" value="Galactose-bd-like_sf"/>
</dbReference>
<dbReference type="GO" id="GO:0008234">
    <property type="term" value="F:cysteine-type peptidase activity"/>
    <property type="evidence" value="ECO:0007669"/>
    <property type="project" value="UniProtKB-KW"/>
</dbReference>
<dbReference type="STRING" id="1122973.GCA_000379925_01788"/>
<evidence type="ECO:0000256" key="16">
    <source>
        <dbReference type="ARBA" id="ARBA00041614"/>
    </source>
</evidence>
<evidence type="ECO:0000259" key="17">
    <source>
        <dbReference type="Pfam" id="PF00703"/>
    </source>
</evidence>
<dbReference type="InterPro" id="IPR017853">
    <property type="entry name" value="GH"/>
</dbReference>
<gene>
    <name evidence="21" type="ORF">E4P47_06590</name>
</gene>
<keyword evidence="11" id="KW-0843">Virulence</keyword>
<comment type="catalytic activity">
    <reaction evidence="1">
        <text>Hydrolysis of terminal, non-reducing beta-D-mannose residues in beta-D-mannosides.</text>
        <dbReference type="EC" id="3.2.1.25"/>
    </reaction>
</comment>
<evidence type="ECO:0000256" key="1">
    <source>
        <dbReference type="ARBA" id="ARBA00000829"/>
    </source>
</evidence>